<feature type="region of interest" description="Disordered" evidence="6">
    <location>
        <begin position="466"/>
        <end position="487"/>
    </location>
</feature>
<dbReference type="GO" id="GO:0046540">
    <property type="term" value="C:U4/U6 x U5 tri-snRNP complex"/>
    <property type="evidence" value="ECO:0007669"/>
    <property type="project" value="InterPro"/>
</dbReference>
<keyword evidence="5" id="KW-0539">Nucleus</keyword>
<proteinExistence type="inferred from homology"/>
<feature type="region of interest" description="Disordered" evidence="6">
    <location>
        <begin position="627"/>
        <end position="646"/>
    </location>
</feature>
<protein>
    <recommendedName>
        <fullName evidence="9">SART-1 protein</fullName>
    </recommendedName>
</protein>
<feature type="compositionally biased region" description="Polar residues" evidence="6">
    <location>
        <begin position="635"/>
        <end position="645"/>
    </location>
</feature>
<dbReference type="HOGENOM" id="CLU_009379_2_1_1"/>
<evidence type="ECO:0008006" key="9">
    <source>
        <dbReference type="Google" id="ProtNLM"/>
    </source>
</evidence>
<evidence type="ECO:0000313" key="7">
    <source>
        <dbReference type="EMBL" id="KIM39872.1"/>
    </source>
</evidence>
<evidence type="ECO:0000313" key="8">
    <source>
        <dbReference type="Proteomes" id="UP000053424"/>
    </source>
</evidence>
<feature type="compositionally biased region" description="Basic and acidic residues" evidence="6">
    <location>
        <begin position="42"/>
        <end position="61"/>
    </location>
</feature>
<keyword evidence="8" id="KW-1185">Reference proteome</keyword>
<dbReference type="GO" id="GO:0000481">
    <property type="term" value="P:maturation of 5S rRNA"/>
    <property type="evidence" value="ECO:0007669"/>
    <property type="project" value="TreeGrafter"/>
</dbReference>
<reference evidence="7 8" key="1">
    <citation type="submission" date="2014-04" db="EMBL/GenBank/DDBJ databases">
        <authorList>
            <consortium name="DOE Joint Genome Institute"/>
            <person name="Kuo A."/>
            <person name="Gay G."/>
            <person name="Dore J."/>
            <person name="Kohler A."/>
            <person name="Nagy L.G."/>
            <person name="Floudas D."/>
            <person name="Copeland A."/>
            <person name="Barry K.W."/>
            <person name="Cichocki N."/>
            <person name="Veneault-Fourrey C."/>
            <person name="LaButti K."/>
            <person name="Lindquist E.A."/>
            <person name="Lipzen A."/>
            <person name="Lundell T."/>
            <person name="Morin E."/>
            <person name="Murat C."/>
            <person name="Sun H."/>
            <person name="Tunlid A."/>
            <person name="Henrissat B."/>
            <person name="Grigoriev I.V."/>
            <person name="Hibbett D.S."/>
            <person name="Martin F."/>
            <person name="Nordberg H.P."/>
            <person name="Cantor M.N."/>
            <person name="Hua S.X."/>
        </authorList>
    </citation>
    <scope>NUCLEOTIDE SEQUENCE [LARGE SCALE GENOMIC DNA]</scope>
    <source>
        <strain evidence="8">h7</strain>
    </source>
</reference>
<evidence type="ECO:0000256" key="4">
    <source>
        <dbReference type="ARBA" id="ARBA00023187"/>
    </source>
</evidence>
<reference evidence="8" key="2">
    <citation type="submission" date="2015-01" db="EMBL/GenBank/DDBJ databases">
        <title>Evolutionary Origins and Diversification of the Mycorrhizal Mutualists.</title>
        <authorList>
            <consortium name="DOE Joint Genome Institute"/>
            <consortium name="Mycorrhizal Genomics Consortium"/>
            <person name="Kohler A."/>
            <person name="Kuo A."/>
            <person name="Nagy L.G."/>
            <person name="Floudas D."/>
            <person name="Copeland A."/>
            <person name="Barry K.W."/>
            <person name="Cichocki N."/>
            <person name="Veneault-Fourrey C."/>
            <person name="LaButti K."/>
            <person name="Lindquist E.A."/>
            <person name="Lipzen A."/>
            <person name="Lundell T."/>
            <person name="Morin E."/>
            <person name="Murat C."/>
            <person name="Riley R."/>
            <person name="Ohm R."/>
            <person name="Sun H."/>
            <person name="Tunlid A."/>
            <person name="Henrissat B."/>
            <person name="Grigoriev I.V."/>
            <person name="Hibbett D.S."/>
            <person name="Martin F."/>
        </authorList>
    </citation>
    <scope>NUCLEOTIDE SEQUENCE [LARGE SCALE GENOMIC DNA]</scope>
    <source>
        <strain evidence="8">h7</strain>
    </source>
</reference>
<dbReference type="Proteomes" id="UP000053424">
    <property type="component" value="Unassembled WGS sequence"/>
</dbReference>
<evidence type="ECO:0000256" key="1">
    <source>
        <dbReference type="ARBA" id="ARBA00004123"/>
    </source>
</evidence>
<feature type="region of interest" description="Disordered" evidence="6">
    <location>
        <begin position="219"/>
        <end position="242"/>
    </location>
</feature>
<keyword evidence="3" id="KW-0507">mRNA processing</keyword>
<evidence type="ECO:0000256" key="2">
    <source>
        <dbReference type="ARBA" id="ARBA00006076"/>
    </source>
</evidence>
<feature type="compositionally biased region" description="Basic residues" evidence="6">
    <location>
        <begin position="274"/>
        <end position="285"/>
    </location>
</feature>
<dbReference type="InterPro" id="IPR005011">
    <property type="entry name" value="SNU66/SART1"/>
</dbReference>
<feature type="region of interest" description="Disordered" evidence="6">
    <location>
        <begin position="390"/>
        <end position="429"/>
    </location>
</feature>
<name>A0A0C2YFN8_HEBCY</name>
<organism evidence="7 8">
    <name type="scientific">Hebeloma cylindrosporum</name>
    <dbReference type="NCBI Taxonomy" id="76867"/>
    <lineage>
        <taxon>Eukaryota</taxon>
        <taxon>Fungi</taxon>
        <taxon>Dikarya</taxon>
        <taxon>Basidiomycota</taxon>
        <taxon>Agaricomycotina</taxon>
        <taxon>Agaricomycetes</taxon>
        <taxon>Agaricomycetidae</taxon>
        <taxon>Agaricales</taxon>
        <taxon>Agaricineae</taxon>
        <taxon>Hymenogastraceae</taxon>
        <taxon>Hebeloma</taxon>
    </lineage>
</organism>
<gene>
    <name evidence="7" type="ORF">M413DRAFT_29039</name>
</gene>
<dbReference type="Pfam" id="PF19252">
    <property type="entry name" value="HIND"/>
    <property type="match status" value="1"/>
</dbReference>
<dbReference type="GO" id="GO:0045292">
    <property type="term" value="P:mRNA cis splicing, via spliceosome"/>
    <property type="evidence" value="ECO:0007669"/>
    <property type="project" value="TreeGrafter"/>
</dbReference>
<evidence type="ECO:0000256" key="5">
    <source>
        <dbReference type="ARBA" id="ARBA00023242"/>
    </source>
</evidence>
<evidence type="ECO:0000256" key="6">
    <source>
        <dbReference type="SAM" id="MobiDB-lite"/>
    </source>
</evidence>
<feature type="region of interest" description="Disordered" evidence="6">
    <location>
        <begin position="274"/>
        <end position="293"/>
    </location>
</feature>
<dbReference type="STRING" id="686832.A0A0C2YFN8"/>
<accession>A0A0C2YFN8</accession>
<dbReference type="PANTHER" id="PTHR14152">
    <property type="entry name" value="SQUAMOUS CELL CARCINOMA ANTIGEN RECOGNISED BY CYTOTOXIC T LYMPHOCYTES"/>
    <property type="match status" value="1"/>
</dbReference>
<sequence>MSMEESISLEETNKIRISLGLKPLTDDKAPAGDPEQQAESNYAKKRELDAKERESKKLQDKIAKVRNRRELNTSLKGATLGDAEEDVDDTLKWIKRNKKKERELAKKRQLELENRDKEVQDEYTERDLVGLKVSHDFDEMDEGEARILTLKDSRILDNEEDELQNVEMAEEERLKERLELKIKKRDYTGYDDDEFLEGNQGLMKRSVLAKYDEYIEGPRHSEFRLGSSTSSNKVKRDEESRHAAASLNKSLLTIDYAKNIETADYIQEGDVGFKKPKTKKKRPSRRAPVEAELLDGDMDVDQRVVPLVRDLDANFVDDDELQAALARSRQAKLRKTKKLSPEELAKKIAAQRVKEEEEENQSLVKAENPDLEEEGGLTFDETSEFVQAVGNNPIVKPKREPREPTLPQAALPTSTPKPESRDVSMAPGDVALDELEAGEVRVKDEEEEDFDMNMLDAIEDAIKKTEEEEKAAIEGGDAGVGTSSEQTFSTGMASTLNILRQQGILAQPSSDLLDREKTQKQRDLWLADQRRRVAQRELEKLQSRGANKDQAQREYENRLREQQEARDNMEAFKNYKPDVNIVYYDEFGRSLTPKEAWKALSHKFHGKGSGKMKTEKRLKKIAEEKKKEAMASGDTPLSMNKAFQQRQEKTGQAHFILSVGNRGAVPQAADFLDAQPLAKGKTEKAKKKKESKNAQQAGDSGFMTVPAPQLHLTSNGASPGASASASPAPKAGFSRISSGAVEVPSSHGGTPVPGDRVKVAFGMKRKAMEDAQGSPLPKRR</sequence>
<keyword evidence="4" id="KW-0508">mRNA splicing</keyword>
<feature type="region of interest" description="Disordered" evidence="6">
    <location>
        <begin position="675"/>
        <end position="780"/>
    </location>
</feature>
<dbReference type="AlphaFoldDB" id="A0A0C2YFN8"/>
<dbReference type="Pfam" id="PF03343">
    <property type="entry name" value="SART-1"/>
    <property type="match status" value="1"/>
</dbReference>
<comment type="similarity">
    <text evidence="2">Belongs to the SNU66/SART1 family.</text>
</comment>
<comment type="subcellular location">
    <subcellularLocation>
        <location evidence="1">Nucleus</location>
    </subcellularLocation>
</comment>
<feature type="compositionally biased region" description="Low complexity" evidence="6">
    <location>
        <begin position="714"/>
        <end position="734"/>
    </location>
</feature>
<dbReference type="PANTHER" id="PTHR14152:SF5">
    <property type="entry name" value="U4_U6.U5 TRI-SNRNP-ASSOCIATED PROTEIN 1"/>
    <property type="match status" value="1"/>
</dbReference>
<evidence type="ECO:0000256" key="3">
    <source>
        <dbReference type="ARBA" id="ARBA00022664"/>
    </source>
</evidence>
<dbReference type="EMBL" id="KN831784">
    <property type="protein sequence ID" value="KIM39872.1"/>
    <property type="molecule type" value="Genomic_DNA"/>
</dbReference>
<dbReference type="InterPro" id="IPR045347">
    <property type="entry name" value="HIND"/>
</dbReference>
<feature type="region of interest" description="Disordered" evidence="6">
    <location>
        <begin position="350"/>
        <end position="374"/>
    </location>
</feature>
<feature type="region of interest" description="Disordered" evidence="6">
    <location>
        <begin position="21"/>
        <end position="61"/>
    </location>
</feature>
<dbReference type="OrthoDB" id="5583at2759"/>